<dbReference type="Proteomes" id="UP000622017">
    <property type="component" value="Unassembled WGS sequence"/>
</dbReference>
<comment type="caution">
    <text evidence="3">The sequence shown here is derived from an EMBL/GenBank/DDBJ whole genome shotgun (WGS) entry which is preliminary data.</text>
</comment>
<organism evidence="3 4">
    <name type="scientific">Hymenobacter citatus</name>
    <dbReference type="NCBI Taxonomy" id="2763506"/>
    <lineage>
        <taxon>Bacteria</taxon>
        <taxon>Pseudomonadati</taxon>
        <taxon>Bacteroidota</taxon>
        <taxon>Cytophagia</taxon>
        <taxon>Cytophagales</taxon>
        <taxon>Hymenobacteraceae</taxon>
        <taxon>Hymenobacter</taxon>
    </lineage>
</organism>
<feature type="transmembrane region" description="Helical" evidence="1">
    <location>
        <begin position="155"/>
        <end position="175"/>
    </location>
</feature>
<accession>A0ABR7MPH0</accession>
<dbReference type="EMBL" id="JACSCY010000020">
    <property type="protein sequence ID" value="MBC6612968.1"/>
    <property type="molecule type" value="Genomic_DNA"/>
</dbReference>
<feature type="domain" description="DUF6311" evidence="2">
    <location>
        <begin position="8"/>
        <end position="396"/>
    </location>
</feature>
<feature type="transmembrane region" description="Helical" evidence="1">
    <location>
        <begin position="385"/>
        <end position="402"/>
    </location>
</feature>
<proteinExistence type="predicted"/>
<gene>
    <name evidence="3" type="ORF">H8B15_18750</name>
</gene>
<feature type="transmembrane region" description="Helical" evidence="1">
    <location>
        <begin position="100"/>
        <end position="120"/>
    </location>
</feature>
<feature type="transmembrane region" description="Helical" evidence="1">
    <location>
        <begin position="275"/>
        <end position="294"/>
    </location>
</feature>
<dbReference type="InterPro" id="IPR046278">
    <property type="entry name" value="DUF6311"/>
</dbReference>
<feature type="transmembrane region" description="Helical" evidence="1">
    <location>
        <begin position="354"/>
        <end position="373"/>
    </location>
</feature>
<dbReference type="RefSeq" id="WP_187321184.1">
    <property type="nucleotide sequence ID" value="NZ_JACSCY010000020.1"/>
</dbReference>
<keyword evidence="1" id="KW-0472">Membrane</keyword>
<keyword evidence="1" id="KW-0812">Transmembrane</keyword>
<feature type="transmembrane region" description="Helical" evidence="1">
    <location>
        <begin position="126"/>
        <end position="143"/>
    </location>
</feature>
<evidence type="ECO:0000313" key="3">
    <source>
        <dbReference type="EMBL" id="MBC6612968.1"/>
    </source>
</evidence>
<keyword evidence="4" id="KW-1185">Reference proteome</keyword>
<sequence>MWHPTEYLLSPAGDGIKSYFALLYYVQIDHGQQFTGMLYPYGELLTYTDGFPLLAWALKTWESVFGLSKASVVGALNLTILLSSLPATALLYAIMRRYRVGQLLAACAALLIVFLSPQWFRITGGHLTLALFFAVPLLWYLQLRLMHATTTRQRARWLAGYLLSALLLALAHPYYLLHALLLPLATAAVQLVQQLGRRAQPWRMPLWLVLSGTLPVLLFRLWIGLIDSMADRPVNPYGFFVYHTNIASVFGPVIEPFAAVFAFIFHTNAPIWEGYAYIGLPAVLGIGLLVVRGIDHLVRKRWLWILAPTLPNSLGTSLWAATLVLLFAAGWPFILPSFSGLIDWLPGLKQFRSLGRFAWIFYYVIGVVTVVQLWQLYRMLQQRRVGRLGVVLLSLLLLLWGLEAKYQVEAATHPLRDAQVATHFLSPDDNYAELLSKAGHDPARFQALLPLPYYSLGSEKFDLGGSEISVVEGFRAALNLRLPIIAGMMSRTSTTQALSLLQLFSSDLTPKSLPAQLPSQRPLLVVASRQDALRPAETALLQRGAQQLLQTDRVTLYELPLTAFATARPAKERAWFAAHQASLLKEGPIWRTAPGPAVIWRTFSENSASASFTQPGAAHRSKGLLTLYEGPLPGATDTTSYELSIWAYAKTSDWLPVLRYRQLDPSGNEVERREESMKTSTEIHGDWVRFAYVIQLKSPQNRVEVAMDGADILVDDLLIRPRSTQVYWLDSRGQPVLNGYPLAW</sequence>
<feature type="transmembrane region" description="Helical" evidence="1">
    <location>
        <begin position="314"/>
        <end position="334"/>
    </location>
</feature>
<protein>
    <recommendedName>
        <fullName evidence="2">DUF6311 domain-containing protein</fullName>
    </recommendedName>
</protein>
<keyword evidence="1" id="KW-1133">Transmembrane helix</keyword>
<reference evidence="3 4" key="1">
    <citation type="submission" date="2020-08" db="EMBL/GenBank/DDBJ databases">
        <title>Hymenobacter sp.</title>
        <authorList>
            <person name="Kim M.K."/>
        </authorList>
    </citation>
    <scope>NUCLEOTIDE SEQUENCE [LARGE SCALE GENOMIC DNA]</scope>
    <source>
        <strain evidence="3 4">BT507</strain>
    </source>
</reference>
<feature type="transmembrane region" description="Helical" evidence="1">
    <location>
        <begin position="237"/>
        <end position="263"/>
    </location>
</feature>
<evidence type="ECO:0000259" key="2">
    <source>
        <dbReference type="Pfam" id="PF19830"/>
    </source>
</evidence>
<evidence type="ECO:0000313" key="4">
    <source>
        <dbReference type="Proteomes" id="UP000622017"/>
    </source>
</evidence>
<evidence type="ECO:0000256" key="1">
    <source>
        <dbReference type="SAM" id="Phobius"/>
    </source>
</evidence>
<dbReference type="Pfam" id="PF19830">
    <property type="entry name" value="DUF6311"/>
    <property type="match status" value="1"/>
</dbReference>
<name>A0ABR7MPH0_9BACT</name>
<feature type="transmembrane region" description="Helical" evidence="1">
    <location>
        <begin position="70"/>
        <end position="93"/>
    </location>
</feature>
<feature type="transmembrane region" description="Helical" evidence="1">
    <location>
        <begin position="204"/>
        <end position="225"/>
    </location>
</feature>